<dbReference type="Pfam" id="PF15860">
    <property type="entry name" value="DUF4728"/>
    <property type="match status" value="1"/>
</dbReference>
<reference evidence="3" key="1">
    <citation type="submission" date="2025-08" db="UniProtKB">
        <authorList>
            <consortium name="RefSeq"/>
        </authorList>
    </citation>
    <scope>IDENTIFICATION</scope>
    <source>
        <tissue evidence="3">Tentacle</tissue>
    </source>
</reference>
<dbReference type="PANTHER" id="PTHR36694:SF11">
    <property type="entry name" value="LP21121P-RELATED"/>
    <property type="match status" value="1"/>
</dbReference>
<feature type="transmembrane region" description="Helical" evidence="1">
    <location>
        <begin position="61"/>
        <end position="85"/>
    </location>
</feature>
<keyword evidence="2" id="KW-1185">Reference proteome</keyword>
<dbReference type="Proteomes" id="UP000515163">
    <property type="component" value="Unplaced"/>
</dbReference>
<keyword evidence="1" id="KW-1133">Transmembrane helix</keyword>
<dbReference type="InterPro" id="IPR031720">
    <property type="entry name" value="DUF4728"/>
</dbReference>
<protein>
    <submittedName>
        <fullName evidence="3">Uncharacterized protein LOC116301253</fullName>
    </submittedName>
</protein>
<name>A0A6P8IHE8_ACTTE</name>
<evidence type="ECO:0000313" key="2">
    <source>
        <dbReference type="Proteomes" id="UP000515163"/>
    </source>
</evidence>
<dbReference type="OrthoDB" id="10067585at2759"/>
<feature type="transmembrane region" description="Helical" evidence="1">
    <location>
        <begin position="92"/>
        <end position="114"/>
    </location>
</feature>
<organism evidence="2 3">
    <name type="scientific">Actinia tenebrosa</name>
    <name type="common">Australian red waratah sea anemone</name>
    <dbReference type="NCBI Taxonomy" id="6105"/>
    <lineage>
        <taxon>Eukaryota</taxon>
        <taxon>Metazoa</taxon>
        <taxon>Cnidaria</taxon>
        <taxon>Anthozoa</taxon>
        <taxon>Hexacorallia</taxon>
        <taxon>Actiniaria</taxon>
        <taxon>Actiniidae</taxon>
        <taxon>Actinia</taxon>
    </lineage>
</organism>
<dbReference type="GeneID" id="116301253"/>
<accession>A0A6P8IHE8</accession>
<keyword evidence="1" id="KW-0812">Transmembrane</keyword>
<feature type="transmembrane region" description="Helical" evidence="1">
    <location>
        <begin position="126"/>
        <end position="146"/>
    </location>
</feature>
<dbReference type="AlphaFoldDB" id="A0A6P8IHE8"/>
<dbReference type="RefSeq" id="XP_031566149.1">
    <property type="nucleotide sequence ID" value="XM_031710289.1"/>
</dbReference>
<evidence type="ECO:0000256" key="1">
    <source>
        <dbReference type="SAM" id="Phobius"/>
    </source>
</evidence>
<proteinExistence type="predicted"/>
<gene>
    <name evidence="3" type="primary">LOC116301253</name>
</gene>
<feature type="transmembrane region" description="Helical" evidence="1">
    <location>
        <begin position="21"/>
        <end position="41"/>
    </location>
</feature>
<dbReference type="KEGG" id="aten:116301253"/>
<dbReference type="InParanoid" id="A0A6P8IHE8"/>
<dbReference type="PANTHER" id="PTHR36694">
    <property type="entry name" value="PASIFLORA 1, ISOFORM A-RELATED"/>
    <property type="match status" value="1"/>
</dbReference>
<keyword evidence="1" id="KW-0472">Membrane</keyword>
<sequence length="177" mass="20506">MEIKRFLCCLNVREGSIVCGIGTMVIGVLRLYFLWFNVAYLHRLTKTQIKDLPLPIETLSVIHKVQISITVFTLIVALLLLIGIWKHKKGLLIPWIAGIWTEELLDIGTVIFYIAKKVKMTASVYIGDSLFLLLNIYCILCVYSYFKQLKREDKKDQRPFYNLAAMPEESDEEFLIE</sequence>
<evidence type="ECO:0000313" key="3">
    <source>
        <dbReference type="RefSeq" id="XP_031566149.1"/>
    </source>
</evidence>